<gene>
    <name evidence="3" type="ORF">A3I29_03635</name>
</gene>
<dbReference type="STRING" id="1798689.A3I29_03635"/>
<feature type="coiled-coil region" evidence="1">
    <location>
        <begin position="124"/>
        <end position="151"/>
    </location>
</feature>
<dbReference type="Proteomes" id="UP000178726">
    <property type="component" value="Unassembled WGS sequence"/>
</dbReference>
<dbReference type="EMBL" id="MFQK01000014">
    <property type="protein sequence ID" value="OGH80957.1"/>
    <property type="molecule type" value="Genomic_DNA"/>
</dbReference>
<sequence length="352" mass="40015">MMPERKRVASHPHTEKKVSAIKESTEAKPNFSVLGLEKAERGYNPSKEWAEANGGSAGLVRAGVERFSKEFSTKKLRSFLFGFGKNLSALTMEGGKDFIREEVAKKHFTAEQQADFEKTVNEVIEKASERLGKSAERIDKIKEELDRQEIEKLGVQLYRRLKCLKAILDDCEGTAQEVLSEQVVNLLAEVEELTERPEPKMVLKELQRMGVEKIAPLEKDTSVEIKKELIHSIDELGKKLDETYQQLLTKRDYIEQYGLSKAALGLDSFLYSPNPQSAIRDFIGEERKKIEVGGPDLDFGPSHYSGPIQLTLQLRDWVRTFQKMLNTVIEHQQSHPPAKPGFLSRIFNRPKT</sequence>
<reference evidence="3 4" key="1">
    <citation type="journal article" date="2016" name="Nat. Commun.">
        <title>Thousands of microbial genomes shed light on interconnected biogeochemical processes in an aquifer system.</title>
        <authorList>
            <person name="Anantharaman K."/>
            <person name="Brown C.T."/>
            <person name="Hug L.A."/>
            <person name="Sharon I."/>
            <person name="Castelle C.J."/>
            <person name="Probst A.J."/>
            <person name="Thomas B.C."/>
            <person name="Singh A."/>
            <person name="Wilkins M.J."/>
            <person name="Karaoz U."/>
            <person name="Brodie E.L."/>
            <person name="Williams K.H."/>
            <person name="Hubbard S.S."/>
            <person name="Banfield J.F."/>
        </authorList>
    </citation>
    <scope>NUCLEOTIDE SEQUENCE [LARGE SCALE GENOMIC DNA]</scope>
</reference>
<evidence type="ECO:0000256" key="1">
    <source>
        <dbReference type="SAM" id="Coils"/>
    </source>
</evidence>
<feature type="region of interest" description="Disordered" evidence="2">
    <location>
        <begin position="1"/>
        <end position="22"/>
    </location>
</feature>
<organism evidence="3 4">
    <name type="scientific">Candidatus Magasanikbacteria bacterium RIFCSPLOWO2_02_FULL_44_11</name>
    <dbReference type="NCBI Taxonomy" id="1798689"/>
    <lineage>
        <taxon>Bacteria</taxon>
        <taxon>Candidatus Magasanikiibacteriota</taxon>
    </lineage>
</organism>
<evidence type="ECO:0000313" key="4">
    <source>
        <dbReference type="Proteomes" id="UP000178726"/>
    </source>
</evidence>
<name>A0A1F6NAM5_9BACT</name>
<dbReference type="AlphaFoldDB" id="A0A1F6NAM5"/>
<proteinExistence type="predicted"/>
<accession>A0A1F6NAM5</accession>
<evidence type="ECO:0000313" key="3">
    <source>
        <dbReference type="EMBL" id="OGH80957.1"/>
    </source>
</evidence>
<evidence type="ECO:0000256" key="2">
    <source>
        <dbReference type="SAM" id="MobiDB-lite"/>
    </source>
</evidence>
<protein>
    <submittedName>
        <fullName evidence="3">Uncharacterized protein</fullName>
    </submittedName>
</protein>
<comment type="caution">
    <text evidence="3">The sequence shown here is derived from an EMBL/GenBank/DDBJ whole genome shotgun (WGS) entry which is preliminary data.</text>
</comment>
<feature type="region of interest" description="Disordered" evidence="2">
    <location>
        <begin position="332"/>
        <end position="352"/>
    </location>
</feature>
<keyword evidence="1" id="KW-0175">Coiled coil</keyword>